<protein>
    <submittedName>
        <fullName evidence="1">Uncharacterized protein</fullName>
    </submittedName>
</protein>
<accession>A0ABD1CPZ1</accession>
<dbReference type="EMBL" id="JBEHCU010010294">
    <property type="protein sequence ID" value="KAL1378476.1"/>
    <property type="molecule type" value="Genomic_DNA"/>
</dbReference>
<organism evidence="1 2">
    <name type="scientific">Culex pipiens pipiens</name>
    <name type="common">Northern house mosquito</name>
    <dbReference type="NCBI Taxonomy" id="38569"/>
    <lineage>
        <taxon>Eukaryota</taxon>
        <taxon>Metazoa</taxon>
        <taxon>Ecdysozoa</taxon>
        <taxon>Arthropoda</taxon>
        <taxon>Hexapoda</taxon>
        <taxon>Insecta</taxon>
        <taxon>Pterygota</taxon>
        <taxon>Neoptera</taxon>
        <taxon>Endopterygota</taxon>
        <taxon>Diptera</taxon>
        <taxon>Nematocera</taxon>
        <taxon>Culicoidea</taxon>
        <taxon>Culicidae</taxon>
        <taxon>Culicinae</taxon>
        <taxon>Culicini</taxon>
        <taxon>Culex</taxon>
        <taxon>Culex</taxon>
    </lineage>
</organism>
<gene>
    <name evidence="1" type="ORF">pipiens_015563</name>
</gene>
<evidence type="ECO:0000313" key="2">
    <source>
        <dbReference type="Proteomes" id="UP001562425"/>
    </source>
</evidence>
<comment type="caution">
    <text evidence="1">The sequence shown here is derived from an EMBL/GenBank/DDBJ whole genome shotgun (WGS) entry which is preliminary data.</text>
</comment>
<proteinExistence type="predicted"/>
<sequence>MSTDADNSTILNSIESPETKLASYQTAIPLKQPPRSLPLLLEIISVLESTGLALPPEVIARACKMKSSNTSLTSSGRIKNNVSLHDPAPNVFNTLANLNHIAKANFKDFLPEWRALRTRDLKPPLPANSTDYLHGLDCIMSTWFFEESTFYLLSYGAHQDTVAFLVKHLQLLPAMNYFFLNISMPPQQQQVLLCNQQHLHGRGAPLHVMHLEQLQYGGVWPLNKMNGDGGQKMSCITLRKFWYRRRCY</sequence>
<keyword evidence="2" id="KW-1185">Reference proteome</keyword>
<dbReference type="Proteomes" id="UP001562425">
    <property type="component" value="Unassembled WGS sequence"/>
</dbReference>
<dbReference type="AlphaFoldDB" id="A0ABD1CPZ1"/>
<reference evidence="1 2" key="1">
    <citation type="submission" date="2024-05" db="EMBL/GenBank/DDBJ databases">
        <title>Culex pipiens pipiens assembly and annotation.</title>
        <authorList>
            <person name="Alout H."/>
            <person name="Durand T."/>
        </authorList>
    </citation>
    <scope>NUCLEOTIDE SEQUENCE [LARGE SCALE GENOMIC DNA]</scope>
    <source>
        <strain evidence="1">HA-2024</strain>
        <tissue evidence="1">Whole body</tissue>
    </source>
</reference>
<name>A0ABD1CPZ1_CULPP</name>
<evidence type="ECO:0000313" key="1">
    <source>
        <dbReference type="EMBL" id="KAL1378476.1"/>
    </source>
</evidence>